<reference evidence="1" key="2">
    <citation type="journal article" date="2024" name="Plant">
        <title>Genomic evolution and insights into agronomic trait innovations of Sesamum species.</title>
        <authorList>
            <person name="Miao H."/>
            <person name="Wang L."/>
            <person name="Qu L."/>
            <person name="Liu H."/>
            <person name="Sun Y."/>
            <person name="Le M."/>
            <person name="Wang Q."/>
            <person name="Wei S."/>
            <person name="Zheng Y."/>
            <person name="Lin W."/>
            <person name="Duan Y."/>
            <person name="Cao H."/>
            <person name="Xiong S."/>
            <person name="Wang X."/>
            <person name="Wei L."/>
            <person name="Li C."/>
            <person name="Ma Q."/>
            <person name="Ju M."/>
            <person name="Zhao R."/>
            <person name="Li G."/>
            <person name="Mu C."/>
            <person name="Tian Q."/>
            <person name="Mei H."/>
            <person name="Zhang T."/>
            <person name="Gao T."/>
            <person name="Zhang H."/>
        </authorList>
    </citation>
    <scope>NUCLEOTIDE SEQUENCE</scope>
    <source>
        <strain evidence="1">3651</strain>
    </source>
</reference>
<name>A0AAE1YHX9_9LAMI</name>
<organism evidence="1 2">
    <name type="scientific">Sesamum alatum</name>
    <dbReference type="NCBI Taxonomy" id="300844"/>
    <lineage>
        <taxon>Eukaryota</taxon>
        <taxon>Viridiplantae</taxon>
        <taxon>Streptophyta</taxon>
        <taxon>Embryophyta</taxon>
        <taxon>Tracheophyta</taxon>
        <taxon>Spermatophyta</taxon>
        <taxon>Magnoliopsida</taxon>
        <taxon>eudicotyledons</taxon>
        <taxon>Gunneridae</taxon>
        <taxon>Pentapetalae</taxon>
        <taxon>asterids</taxon>
        <taxon>lamiids</taxon>
        <taxon>Lamiales</taxon>
        <taxon>Pedaliaceae</taxon>
        <taxon>Sesamum</taxon>
    </lineage>
</organism>
<sequence>SDSAIPNGYGAVRNKTQDALSVGKISNREVGTEFPGIVVRKLWHYDRKSPSTFCPRRSCSEMSHQESSCVTDTGCCGFATPGDRDGTKFLRRRRAASTSQYVS</sequence>
<feature type="non-terminal residue" evidence="1">
    <location>
        <position position="103"/>
    </location>
</feature>
<proteinExistence type="predicted"/>
<keyword evidence="2" id="KW-1185">Reference proteome</keyword>
<reference evidence="1" key="1">
    <citation type="submission" date="2020-06" db="EMBL/GenBank/DDBJ databases">
        <authorList>
            <person name="Li T."/>
            <person name="Hu X."/>
            <person name="Zhang T."/>
            <person name="Song X."/>
            <person name="Zhang H."/>
            <person name="Dai N."/>
            <person name="Sheng W."/>
            <person name="Hou X."/>
            <person name="Wei L."/>
        </authorList>
    </citation>
    <scope>NUCLEOTIDE SEQUENCE</scope>
    <source>
        <strain evidence="1">3651</strain>
        <tissue evidence="1">Leaf</tissue>
    </source>
</reference>
<evidence type="ECO:0000313" key="1">
    <source>
        <dbReference type="EMBL" id="KAK4430402.1"/>
    </source>
</evidence>
<comment type="caution">
    <text evidence="1">The sequence shown here is derived from an EMBL/GenBank/DDBJ whole genome shotgun (WGS) entry which is preliminary data.</text>
</comment>
<dbReference type="EMBL" id="JACGWO010000004">
    <property type="protein sequence ID" value="KAK4430402.1"/>
    <property type="molecule type" value="Genomic_DNA"/>
</dbReference>
<dbReference type="Proteomes" id="UP001293254">
    <property type="component" value="Unassembled WGS sequence"/>
</dbReference>
<accession>A0AAE1YHX9</accession>
<gene>
    <name evidence="1" type="ORF">Salat_1340900</name>
</gene>
<evidence type="ECO:0000313" key="2">
    <source>
        <dbReference type="Proteomes" id="UP001293254"/>
    </source>
</evidence>
<protein>
    <submittedName>
        <fullName evidence="1">Uncharacterized protein</fullName>
    </submittedName>
</protein>
<dbReference type="AlphaFoldDB" id="A0AAE1YHX9"/>